<dbReference type="AlphaFoldDB" id="A0A178MTL6"/>
<reference evidence="1 2" key="1">
    <citation type="submission" date="2016-04" db="EMBL/GenBank/DDBJ databases">
        <title>Draft genome sequence of freshwater magnetotactic bacteria Magnetospirillum marisnigri SP-1 and Magnetospirillum moscoviense BB-1.</title>
        <authorList>
            <person name="Koziaeva V."/>
            <person name="Dziuba M.V."/>
            <person name="Ivanov T.M."/>
            <person name="Kuznetsov B."/>
            <person name="Grouzdev D.S."/>
        </authorList>
    </citation>
    <scope>NUCLEOTIDE SEQUENCE [LARGE SCALE GENOMIC DNA]</scope>
    <source>
        <strain evidence="1 2">SP-1</strain>
    </source>
</reference>
<dbReference type="SUPFAM" id="SSF46785">
    <property type="entry name" value="Winged helix' DNA-binding domain"/>
    <property type="match status" value="1"/>
</dbReference>
<dbReference type="EMBL" id="LWQT01000042">
    <property type="protein sequence ID" value="OAN52898.1"/>
    <property type="molecule type" value="Genomic_DNA"/>
</dbReference>
<protein>
    <submittedName>
        <fullName evidence="1">Uncharacterized protein</fullName>
    </submittedName>
</protein>
<dbReference type="Proteomes" id="UP000078428">
    <property type="component" value="Unassembled WGS sequence"/>
</dbReference>
<name>A0A178MTL6_9PROT</name>
<dbReference type="OrthoDB" id="7357523at2"/>
<comment type="caution">
    <text evidence="1">The sequence shown here is derived from an EMBL/GenBank/DDBJ whole genome shotgun (WGS) entry which is preliminary data.</text>
</comment>
<gene>
    <name evidence="1" type="ORF">A6A04_15475</name>
</gene>
<dbReference type="InterPro" id="IPR036390">
    <property type="entry name" value="WH_DNA-bd_sf"/>
</dbReference>
<dbReference type="Pfam" id="PF14557">
    <property type="entry name" value="AphA_like"/>
    <property type="match status" value="1"/>
</dbReference>
<dbReference type="InterPro" id="IPR029434">
    <property type="entry name" value="Put_trans_reg"/>
</dbReference>
<dbReference type="RefSeq" id="WP_068490712.1">
    <property type="nucleotide sequence ID" value="NZ_LWQT01000042.1"/>
</dbReference>
<sequence length="187" mass="20363">MGFIDRQPCFATHPLAATDYVWLAALGAAERAPITAEDVAAAVDALAGPLWTPVYELVSDSMSHMIDQGCLTPAADLGRYALTGAGRRRLVDLLSRPVQAPLSAFGQVGVRLKLAFADILPPILRRHQINAVIRAYECEMAARSARCKAWPLNGPLGRTWLDHHLDELEDGLALLRQLARMETPSLT</sequence>
<keyword evidence="2" id="KW-1185">Reference proteome</keyword>
<dbReference type="STRING" id="1285242.A6A04_15475"/>
<proteinExistence type="predicted"/>
<accession>A0A178MTL6</accession>
<organism evidence="1 2">
    <name type="scientific">Paramagnetospirillum marisnigri</name>
    <dbReference type="NCBI Taxonomy" id="1285242"/>
    <lineage>
        <taxon>Bacteria</taxon>
        <taxon>Pseudomonadati</taxon>
        <taxon>Pseudomonadota</taxon>
        <taxon>Alphaproteobacteria</taxon>
        <taxon>Rhodospirillales</taxon>
        <taxon>Magnetospirillaceae</taxon>
        <taxon>Paramagnetospirillum</taxon>
    </lineage>
</organism>
<evidence type="ECO:0000313" key="2">
    <source>
        <dbReference type="Proteomes" id="UP000078428"/>
    </source>
</evidence>
<evidence type="ECO:0000313" key="1">
    <source>
        <dbReference type="EMBL" id="OAN52898.1"/>
    </source>
</evidence>